<dbReference type="VEuPathDB" id="FungiDB:PPTG_23231"/>
<evidence type="ECO:0000313" key="1">
    <source>
        <dbReference type="EMBL" id="ETN07149.1"/>
    </source>
</evidence>
<proteinExistence type="predicted"/>
<protein>
    <submittedName>
        <fullName evidence="1">Uncharacterized protein</fullName>
    </submittedName>
</protein>
<reference evidence="1 2" key="2">
    <citation type="submission" date="2013-11" db="EMBL/GenBank/DDBJ databases">
        <title>The Genome Sequence of Phytophthora parasitica INRA-310.</title>
        <authorList>
            <consortium name="The Broad Institute Genomics Platform"/>
            <person name="Russ C."/>
            <person name="Tyler B."/>
            <person name="Panabieres F."/>
            <person name="Shan W."/>
            <person name="Tripathy S."/>
            <person name="Grunwald N."/>
            <person name="Machado M."/>
            <person name="Johnson C.S."/>
            <person name="Arredondo F."/>
            <person name="Hong C."/>
            <person name="Coffey M."/>
            <person name="Young S.K."/>
            <person name="Zeng Q."/>
            <person name="Gargeya S."/>
            <person name="Fitzgerald M."/>
            <person name="Abouelleil A."/>
            <person name="Alvarado L."/>
            <person name="Chapman S.B."/>
            <person name="Gainer-Dewar J."/>
            <person name="Goldberg J."/>
            <person name="Griggs A."/>
            <person name="Gujja S."/>
            <person name="Hansen M."/>
            <person name="Howarth C."/>
            <person name="Imamovic A."/>
            <person name="Ireland A."/>
            <person name="Larimer J."/>
            <person name="McCowan C."/>
            <person name="Murphy C."/>
            <person name="Pearson M."/>
            <person name="Poon T.W."/>
            <person name="Priest M."/>
            <person name="Roberts A."/>
            <person name="Saif S."/>
            <person name="Shea T."/>
            <person name="Sykes S."/>
            <person name="Wortman J."/>
            <person name="Nusbaum C."/>
            <person name="Birren B."/>
        </authorList>
    </citation>
    <scope>NUCLEOTIDE SEQUENCE [LARGE SCALE GENOMIC DNA]</scope>
    <source>
        <strain evidence="1 2">INRA-310</strain>
    </source>
</reference>
<accession>W2Q3L7</accession>
<sequence length="139" mass="15181">MLAPPPPTTTNEPKVASVAHRHFLPRKDVSDGHCHDSQLLPGPDLMKTRTGVAGMVQEPQFSTRMEGVNTHVLVTGRLGLQPQAIPVVRRSVLAWGAKVLETSEVFSYHLPCRYGSNCYNAPHPGAHVAADRQDRTLAE</sequence>
<name>W2Q3L7_PHYN3</name>
<evidence type="ECO:0000313" key="2">
    <source>
        <dbReference type="Proteomes" id="UP000018817"/>
    </source>
</evidence>
<dbReference type="AlphaFoldDB" id="W2Q3L7"/>
<dbReference type="RefSeq" id="XP_008907525.1">
    <property type="nucleotide sequence ID" value="XM_008909277.1"/>
</dbReference>
<dbReference type="GeneID" id="20191830"/>
<reference evidence="2" key="1">
    <citation type="submission" date="2011-12" db="EMBL/GenBank/DDBJ databases">
        <authorList>
            <consortium name="The Broad Institute Genome Sequencing Platform"/>
            <person name="Russ C."/>
            <person name="Tyler B."/>
            <person name="Panabieres F."/>
            <person name="Shan W."/>
            <person name="Tripathy S."/>
            <person name="Grunwald N."/>
            <person name="Machado M."/>
            <person name="Young S.K."/>
            <person name="Zeng Q."/>
            <person name="Gargeya S."/>
            <person name="Fitzgerald M."/>
            <person name="Haas B."/>
            <person name="Abouelleil A."/>
            <person name="Alvarado L."/>
            <person name="Arachchi H.M."/>
            <person name="Berlin A."/>
            <person name="Chapman S.B."/>
            <person name="Gearin G."/>
            <person name="Goldberg J."/>
            <person name="Griggs A."/>
            <person name="Gujja S."/>
            <person name="Hansen M."/>
            <person name="Heiman D."/>
            <person name="Howarth C."/>
            <person name="Larimer J."/>
            <person name="Lui A."/>
            <person name="MacDonald P.J.P."/>
            <person name="McCowen C."/>
            <person name="Montmayeur A."/>
            <person name="Murphy C."/>
            <person name="Neiman D."/>
            <person name="Pearson M."/>
            <person name="Priest M."/>
            <person name="Roberts A."/>
            <person name="Saif S."/>
            <person name="Shea T."/>
            <person name="Sisk P."/>
            <person name="Stolte C."/>
            <person name="Sykes S."/>
            <person name="Wortman J."/>
            <person name="Nusbaum C."/>
            <person name="Birren B."/>
        </authorList>
    </citation>
    <scope>NUCLEOTIDE SEQUENCE [LARGE SCALE GENOMIC DNA]</scope>
    <source>
        <strain evidence="2">INRA-310</strain>
    </source>
</reference>
<dbReference type="Proteomes" id="UP000018817">
    <property type="component" value="Unassembled WGS sequence"/>
</dbReference>
<dbReference type="EMBL" id="KI669593">
    <property type="protein sequence ID" value="ETN07149.1"/>
    <property type="molecule type" value="Genomic_DNA"/>
</dbReference>
<gene>
    <name evidence="1" type="ORF">PPTG_23231</name>
</gene>
<organism evidence="1 2">
    <name type="scientific">Phytophthora nicotianae (strain INRA-310)</name>
    <name type="common">Phytophthora parasitica</name>
    <dbReference type="NCBI Taxonomy" id="761204"/>
    <lineage>
        <taxon>Eukaryota</taxon>
        <taxon>Sar</taxon>
        <taxon>Stramenopiles</taxon>
        <taxon>Oomycota</taxon>
        <taxon>Peronosporomycetes</taxon>
        <taxon>Peronosporales</taxon>
        <taxon>Peronosporaceae</taxon>
        <taxon>Phytophthora</taxon>
    </lineage>
</organism>